<dbReference type="STRING" id="30732.ENSOMEP00000011299"/>
<evidence type="ECO:0000313" key="6">
    <source>
        <dbReference type="Proteomes" id="UP000261560"/>
    </source>
</evidence>
<feature type="domain" description="MDN2-binding protein C-terminal" evidence="4">
    <location>
        <begin position="650"/>
        <end position="913"/>
    </location>
</feature>
<dbReference type="GeneTree" id="ENSGT00390000003305"/>
<dbReference type="Ensembl" id="ENSOMET00000018345.1">
    <property type="protein sequence ID" value="ENSOMEP00000011299.1"/>
    <property type="gene ID" value="ENSOMEG00000012611.1"/>
</dbReference>
<reference evidence="5" key="2">
    <citation type="submission" date="2025-09" db="UniProtKB">
        <authorList>
            <consortium name="Ensembl"/>
        </authorList>
    </citation>
    <scope>IDENTIFICATION</scope>
</reference>
<dbReference type="Proteomes" id="UP000261560">
    <property type="component" value="Unplaced"/>
</dbReference>
<dbReference type="PaxDb" id="30732-ENSOMEP00000011299"/>
<dbReference type="OMA" id="HFYGEQI"/>
<feature type="compositionally biased region" description="Low complexity" evidence="1">
    <location>
        <begin position="769"/>
        <end position="780"/>
    </location>
</feature>
<dbReference type="GO" id="GO:0007089">
    <property type="term" value="P:traversing start control point of mitotic cell cycle"/>
    <property type="evidence" value="ECO:0007669"/>
    <property type="project" value="TreeGrafter"/>
</dbReference>
<dbReference type="Pfam" id="PF14920">
    <property type="entry name" value="MTBP_C"/>
    <property type="match status" value="1"/>
</dbReference>
<dbReference type="Pfam" id="PF14919">
    <property type="entry name" value="MTBP_mid"/>
    <property type="match status" value="1"/>
</dbReference>
<feature type="compositionally biased region" description="Polar residues" evidence="1">
    <location>
        <begin position="826"/>
        <end position="835"/>
    </location>
</feature>
<feature type="compositionally biased region" description="Low complexity" evidence="1">
    <location>
        <begin position="794"/>
        <end position="804"/>
    </location>
</feature>
<evidence type="ECO:0000313" key="5">
    <source>
        <dbReference type="Ensembl" id="ENSOMEP00000011299.1"/>
    </source>
</evidence>
<organism evidence="5 6">
    <name type="scientific">Oryzias melastigma</name>
    <name type="common">Marine medaka</name>
    <dbReference type="NCBI Taxonomy" id="30732"/>
    <lineage>
        <taxon>Eukaryota</taxon>
        <taxon>Metazoa</taxon>
        <taxon>Chordata</taxon>
        <taxon>Craniata</taxon>
        <taxon>Vertebrata</taxon>
        <taxon>Euteleostomi</taxon>
        <taxon>Actinopterygii</taxon>
        <taxon>Neopterygii</taxon>
        <taxon>Teleostei</taxon>
        <taxon>Neoteleostei</taxon>
        <taxon>Acanthomorphata</taxon>
        <taxon>Ovalentaria</taxon>
        <taxon>Atherinomorphae</taxon>
        <taxon>Beloniformes</taxon>
        <taxon>Adrianichthyidae</taxon>
        <taxon>Oryziinae</taxon>
        <taxon>Oryzias</taxon>
    </lineage>
</organism>
<accession>A0A3B3C109</accession>
<dbReference type="PANTHER" id="PTHR14382:SF1">
    <property type="entry name" value="MDM2-BINDING PROTEIN"/>
    <property type="match status" value="1"/>
</dbReference>
<dbReference type="Pfam" id="PF14918">
    <property type="entry name" value="MTBP_N"/>
    <property type="match status" value="1"/>
</dbReference>
<sequence length="925" mass="102224">MFFSSASILPEEEVRTVRVGNLTLRESVHDQTERQILDFSRCFETMDRYVLVISFCQNADHSVDECKCVESLKSIYDNLLDMSVPDSEDKSSVFPACSLSGCPSAPRWFFAVQACHTATQFCTLDWEELKSSQQKSDSEEDKPSPVEECLTSLSSQAAADLKDEESTLTELLDEAAEGLHLLSDKLPPPGKALVDVLLLAFAEQTPPLKELLPLLGALKHMSCWHAAKITLITQNTSRWQKVASSLSAGLLGPADLFSCIDHREMWRGSVVIREKKCGSELRFDGFSLRLPELQKAECNLLLAPCASTDQRLHSEVFHYYASSLDLIQIVHLSDLPSFLMSSTQLELCLLGKSMKAKLLMEQLRSLRGKVGALFSLSCRITPITQPAASQLSSQRWKESLAKGQKSLLVPDMETKGESAAYFLLVQGSDDDESGVCRVRMMHSTSQINGVAAMATVSGLLREKPPSAEVSAGAVLHLLPCLQGDGLLQRERKLARVQTLALKEYFKGKEEASASSPVSVSDLKTFLNLVREQYLKVLDSTLPKTASCLTKELTAEQSGCQTVTHQLTDWPEKSVLQNIESLQKRRQKRKFDMFGSGSSDSLLGPKDSQRSSSALLDAKELLKYFTADGLPCGDLQPLTINRGNKVFQLSPDLSPGRVSRMPFSKASTSHYHGLEFCLDNQRSLDRDQVFARLQSRLIRYETQTTCSKEPCALPFALSPAPSPALISEPGSVPDGEALLNSDVARLKRRSWEADMAGGPARRKLVKSESSDSFCSQSSNSSGVHPTVRTLRHQPSRSQSTSTTSSVCTPAGSRRTTVSVSAPDGLKVQQQKTSQGNSEDKRAKESRSQKHNRMLEEVVGKTLKHHGISVEHECYEACSKRLFEISKFYLKDLKTSRGLYDEMKKAASSNVKQVIDWVLEKTSKNGR</sequence>
<dbReference type="GO" id="GO:0034501">
    <property type="term" value="P:protein localization to kinetochore"/>
    <property type="evidence" value="ECO:0007669"/>
    <property type="project" value="TreeGrafter"/>
</dbReference>
<dbReference type="GO" id="GO:0031396">
    <property type="term" value="P:regulation of protein ubiquitination"/>
    <property type="evidence" value="ECO:0007669"/>
    <property type="project" value="InterPro"/>
</dbReference>
<dbReference type="PANTHER" id="PTHR14382">
    <property type="entry name" value="MDM2-BINDING PROTEIN"/>
    <property type="match status" value="1"/>
</dbReference>
<keyword evidence="6" id="KW-1185">Reference proteome</keyword>
<dbReference type="InterPro" id="IPR039061">
    <property type="entry name" value="MTBP"/>
</dbReference>
<dbReference type="InterPro" id="IPR029421">
    <property type="entry name" value="MTBP_N"/>
</dbReference>
<reference evidence="5" key="1">
    <citation type="submission" date="2025-08" db="UniProtKB">
        <authorList>
            <consortium name="Ensembl"/>
        </authorList>
    </citation>
    <scope>IDENTIFICATION</scope>
</reference>
<feature type="compositionally biased region" description="Basic and acidic residues" evidence="1">
    <location>
        <begin position="836"/>
        <end position="850"/>
    </location>
</feature>
<proteinExistence type="predicted"/>
<dbReference type="InterPro" id="IPR029418">
    <property type="entry name" value="MTBP_C"/>
</dbReference>
<dbReference type="AlphaFoldDB" id="A0A3B3C109"/>
<feature type="domain" description="DM2" evidence="3">
    <location>
        <begin position="315"/>
        <end position="646"/>
    </location>
</feature>
<name>A0A3B3C109_ORYME</name>
<evidence type="ECO:0000259" key="3">
    <source>
        <dbReference type="Pfam" id="PF14919"/>
    </source>
</evidence>
<protein>
    <submittedName>
        <fullName evidence="5">MDM2 binding protein</fullName>
    </submittedName>
</protein>
<evidence type="ECO:0000256" key="1">
    <source>
        <dbReference type="SAM" id="MobiDB-lite"/>
    </source>
</evidence>
<evidence type="ECO:0000259" key="4">
    <source>
        <dbReference type="Pfam" id="PF14920"/>
    </source>
</evidence>
<feature type="region of interest" description="Disordered" evidence="1">
    <location>
        <begin position="753"/>
        <end position="850"/>
    </location>
</feature>
<dbReference type="GO" id="GO:0000776">
    <property type="term" value="C:kinetochore"/>
    <property type="evidence" value="ECO:0007669"/>
    <property type="project" value="TreeGrafter"/>
</dbReference>
<feature type="domain" description="DM2" evidence="2">
    <location>
        <begin position="46"/>
        <end position="289"/>
    </location>
</feature>
<evidence type="ECO:0000259" key="2">
    <source>
        <dbReference type="Pfam" id="PF14918"/>
    </source>
</evidence>
<dbReference type="InterPro" id="IPR029420">
    <property type="entry name" value="MTBP_central"/>
</dbReference>